<evidence type="ECO:0000256" key="5">
    <source>
        <dbReference type="ARBA" id="ARBA00023136"/>
    </source>
</evidence>
<sequence length="521" mass="58006">MAEKVNATAKSTSVDHSIETGSVVFDKAAVKDDVLLETMGYEQHMKRGFTMWSMIGFCLTGLGTIWFSMGYLGLASMVWGWFVAAFFIHATVFNFAEFGSAYPTAGGLYYWTYLAAPKPVKKIACWITAWSMIISAAFGGASMFLSQAQMLDAFVILFKPDWVPTTWQVYLVYLGNVILCGLCMALPSKVLSRISTACAWVGTVAFFIILIAMPIMTPKHATSKEIFTSMYNQTAWDNKFLVFCLTFLVPAWCISGYDSTVHLSEETRNASKVVPQAMWISTVSVAVLGWIFNIVLAYCTYNIDDVMDSYLGQPLGALLVSSMGNTNFARFLWFCTVVSNFGVIFVMTTSGSRIYFAYARDGALPFHKWMSHVNTVTKTPVNATITICTCIALIGLLYFASETALNALFAGSSLAGSIAYVMPILMRAINENNPDWINGPFTLGRLGPPLRWIAILFTFFTIPIFSFPYHPNPTAEQFKWSVPVWLGIMAIVIPWYFFSARKWFKGPVIAKILEGQQLHTE</sequence>
<evidence type="ECO:0000256" key="2">
    <source>
        <dbReference type="ARBA" id="ARBA00022448"/>
    </source>
</evidence>
<dbReference type="EMBL" id="LCWF01000163">
    <property type="protein sequence ID" value="KKY16291.1"/>
    <property type="molecule type" value="Genomic_DNA"/>
</dbReference>
<feature type="transmembrane region" description="Helical" evidence="6">
    <location>
        <begin position="331"/>
        <end position="358"/>
    </location>
</feature>
<proteinExistence type="predicted"/>
<feature type="transmembrane region" description="Helical" evidence="6">
    <location>
        <begin position="480"/>
        <end position="498"/>
    </location>
</feature>
<keyword evidence="5 6" id="KW-0472">Membrane</keyword>
<keyword evidence="4 6" id="KW-1133">Transmembrane helix</keyword>
<comment type="caution">
    <text evidence="7">The sequence shown here is derived from an EMBL/GenBank/DDBJ whole genome shotgun (WGS) entry which is preliminary data.</text>
</comment>
<organism evidence="7 8">
    <name type="scientific">Phaeomoniella chlamydospora</name>
    <name type="common">Phaeoacremonium chlamydosporum</name>
    <dbReference type="NCBI Taxonomy" id="158046"/>
    <lineage>
        <taxon>Eukaryota</taxon>
        <taxon>Fungi</taxon>
        <taxon>Dikarya</taxon>
        <taxon>Ascomycota</taxon>
        <taxon>Pezizomycotina</taxon>
        <taxon>Eurotiomycetes</taxon>
        <taxon>Chaetothyriomycetidae</taxon>
        <taxon>Phaeomoniellales</taxon>
        <taxon>Phaeomoniellaceae</taxon>
        <taxon>Phaeomoniella</taxon>
    </lineage>
</organism>
<dbReference type="InterPro" id="IPR002293">
    <property type="entry name" value="AA/rel_permease1"/>
</dbReference>
<feature type="transmembrane region" description="Helical" evidence="6">
    <location>
        <begin position="167"/>
        <end position="186"/>
    </location>
</feature>
<accession>A0A0G2E1P1</accession>
<feature type="transmembrane region" description="Helical" evidence="6">
    <location>
        <begin position="198"/>
        <end position="216"/>
    </location>
</feature>
<dbReference type="Pfam" id="PF13520">
    <property type="entry name" value="AA_permease_2"/>
    <property type="match status" value="1"/>
</dbReference>
<feature type="transmembrane region" description="Helical" evidence="6">
    <location>
        <begin position="240"/>
        <end position="257"/>
    </location>
</feature>
<feature type="transmembrane region" description="Helical" evidence="6">
    <location>
        <begin position="278"/>
        <end position="303"/>
    </location>
</feature>
<dbReference type="Proteomes" id="UP000053317">
    <property type="component" value="Unassembled WGS sequence"/>
</dbReference>
<reference evidence="7 8" key="1">
    <citation type="submission" date="2015-05" db="EMBL/GenBank/DDBJ databases">
        <title>Distinctive expansion of gene families associated with plant cell wall degradation and secondary metabolism in the genomes of grapevine trunk pathogens.</title>
        <authorList>
            <person name="Lawrence D.P."/>
            <person name="Travadon R."/>
            <person name="Rolshausen P.E."/>
            <person name="Baumgartner K."/>
        </authorList>
    </citation>
    <scope>NUCLEOTIDE SEQUENCE [LARGE SCALE GENOMIC DNA]</scope>
    <source>
        <strain evidence="7">UCRPC4</strain>
    </source>
</reference>
<feature type="transmembrane region" description="Helical" evidence="6">
    <location>
        <begin position="78"/>
        <end position="111"/>
    </location>
</feature>
<keyword evidence="8" id="KW-1185">Reference proteome</keyword>
<keyword evidence="2" id="KW-0813">Transport</keyword>
<evidence type="ECO:0000256" key="1">
    <source>
        <dbReference type="ARBA" id="ARBA00004141"/>
    </source>
</evidence>
<evidence type="ECO:0000256" key="6">
    <source>
        <dbReference type="SAM" id="Phobius"/>
    </source>
</evidence>
<feature type="transmembrane region" description="Helical" evidence="6">
    <location>
        <begin position="49"/>
        <end position="72"/>
    </location>
</feature>
<dbReference type="GO" id="GO:0016020">
    <property type="term" value="C:membrane"/>
    <property type="evidence" value="ECO:0007669"/>
    <property type="project" value="UniProtKB-SubCell"/>
</dbReference>
<dbReference type="PIRSF" id="PIRSF006060">
    <property type="entry name" value="AA_transporter"/>
    <property type="match status" value="1"/>
</dbReference>
<keyword evidence="3 6" id="KW-0812">Transmembrane</keyword>
<gene>
    <name evidence="7" type="ORF">UCRPC4_g05953</name>
</gene>
<comment type="subcellular location">
    <subcellularLocation>
        <location evidence="1">Membrane</location>
        <topology evidence="1">Multi-pass membrane protein</topology>
    </subcellularLocation>
</comment>
<name>A0A0G2E1P1_PHACM</name>
<feature type="transmembrane region" description="Helical" evidence="6">
    <location>
        <begin position="123"/>
        <end position="147"/>
    </location>
</feature>
<reference evidence="7 8" key="2">
    <citation type="submission" date="2015-05" db="EMBL/GenBank/DDBJ databases">
        <authorList>
            <person name="Morales-Cruz A."/>
            <person name="Amrine K.C."/>
            <person name="Cantu D."/>
        </authorList>
    </citation>
    <scope>NUCLEOTIDE SEQUENCE [LARGE SCALE GENOMIC DNA]</scope>
    <source>
        <strain evidence="7">UCRPC4</strain>
    </source>
</reference>
<feature type="transmembrane region" description="Helical" evidence="6">
    <location>
        <begin position="450"/>
        <end position="468"/>
    </location>
</feature>
<dbReference type="Gene3D" id="1.20.1740.10">
    <property type="entry name" value="Amino acid/polyamine transporter I"/>
    <property type="match status" value="1"/>
</dbReference>
<dbReference type="OrthoDB" id="10054429at2759"/>
<feature type="transmembrane region" description="Helical" evidence="6">
    <location>
        <begin position="379"/>
        <end position="401"/>
    </location>
</feature>
<protein>
    <submittedName>
        <fullName evidence="7">Putative amino acid permease</fullName>
    </submittedName>
</protein>
<evidence type="ECO:0000313" key="8">
    <source>
        <dbReference type="Proteomes" id="UP000053317"/>
    </source>
</evidence>
<dbReference type="PANTHER" id="PTHR45649:SF29">
    <property type="entry name" value="AMINO ACID TRANSPORTER (EUROFUNG)"/>
    <property type="match status" value="1"/>
</dbReference>
<evidence type="ECO:0000256" key="3">
    <source>
        <dbReference type="ARBA" id="ARBA00022692"/>
    </source>
</evidence>
<evidence type="ECO:0000313" key="7">
    <source>
        <dbReference type="EMBL" id="KKY16291.1"/>
    </source>
</evidence>
<dbReference type="PANTHER" id="PTHR45649">
    <property type="entry name" value="AMINO-ACID PERMEASE BAT1"/>
    <property type="match status" value="1"/>
</dbReference>
<dbReference type="GO" id="GO:0022857">
    <property type="term" value="F:transmembrane transporter activity"/>
    <property type="evidence" value="ECO:0007669"/>
    <property type="project" value="InterPro"/>
</dbReference>
<feature type="transmembrane region" description="Helical" evidence="6">
    <location>
        <begin position="407"/>
        <end position="429"/>
    </location>
</feature>
<evidence type="ECO:0000256" key="4">
    <source>
        <dbReference type="ARBA" id="ARBA00022989"/>
    </source>
</evidence>
<dbReference type="AlphaFoldDB" id="A0A0G2E1P1"/>